<keyword evidence="1 2" id="KW-0051">Antiviral defense</keyword>
<accession>A0ABX8QS15</accession>
<keyword evidence="2" id="KW-0378">Hydrolase</keyword>
<evidence type="ECO:0000256" key="1">
    <source>
        <dbReference type="ARBA" id="ARBA00023118"/>
    </source>
</evidence>
<dbReference type="Gene3D" id="3.30.70.2660">
    <property type="match status" value="1"/>
</dbReference>
<evidence type="ECO:0000256" key="2">
    <source>
        <dbReference type="PIRNR" id="PIRNR029950"/>
    </source>
</evidence>
<evidence type="ECO:0000313" key="4">
    <source>
        <dbReference type="Proteomes" id="UP001049518"/>
    </source>
</evidence>
<dbReference type="NCBIfam" id="TIGR01876">
    <property type="entry name" value="cas_Cas5d"/>
    <property type="match status" value="1"/>
</dbReference>
<sequence length="250" mass="29012">MAWRISPAPRCRIHRSERRGLRLVSSHPYYPNSPLTVEVSGEFACFTRPELKAERFSYEVMTPSAARGVLESIFWRPEFEYVIVKIEILKPIAWFSIRRNEVKSLASDEWIRRMMADTSVRYDVETDRDQRNTIALRDVAYRIFAQVRLRPQATGNEVKYREQFRRRVDKGACFSQPFLGTREFSARFGKASRLEPIRETRALGPMLHSIHYQDGKETYHWFMAELSNGVLEVPPRGLELPAAGPAGSRS</sequence>
<dbReference type="Proteomes" id="UP001049518">
    <property type="component" value="Chromosome"/>
</dbReference>
<evidence type="ECO:0000313" key="3">
    <source>
        <dbReference type="EMBL" id="QXJ21568.1"/>
    </source>
</evidence>
<dbReference type="NCBIfam" id="TIGR02593">
    <property type="entry name" value="CRISPR_cas5"/>
    <property type="match status" value="1"/>
</dbReference>
<keyword evidence="2" id="KW-0255">Endonuclease</keyword>
<protein>
    <recommendedName>
        <fullName evidence="2">pre-crRNA processing endonuclease</fullName>
        <ecNumber evidence="2">3.1.-.-</ecNumber>
    </recommendedName>
</protein>
<dbReference type="Pfam" id="PF09704">
    <property type="entry name" value="Cas_Cas5d"/>
    <property type="match status" value="1"/>
</dbReference>
<dbReference type="InterPro" id="IPR010155">
    <property type="entry name" value="CRISPR-assoc_prot_Cas5d"/>
</dbReference>
<gene>
    <name evidence="3" type="primary">cas5c</name>
    <name evidence="3" type="ORF">AGRA3207_002432</name>
</gene>
<dbReference type="EC" id="3.1.-.-" evidence="2"/>
<dbReference type="InterPro" id="IPR013422">
    <property type="entry name" value="CRISPR-assoc_prot_Cas5_N"/>
</dbReference>
<keyword evidence="2" id="KW-0694">RNA-binding</keyword>
<reference evidence="3" key="1">
    <citation type="submission" date="2020-07" db="EMBL/GenBank/DDBJ databases">
        <authorList>
            <person name="Tarantini F.S."/>
            <person name="Hong K.W."/>
            <person name="Chan K.G."/>
        </authorList>
    </citation>
    <scope>NUCLEOTIDE SEQUENCE</scope>
    <source>
        <strain evidence="3">32-07</strain>
    </source>
</reference>
<proteinExistence type="inferred from homology"/>
<organism evidence="3 4">
    <name type="scientific">Actinomadura graeca</name>
    <dbReference type="NCBI Taxonomy" id="2750812"/>
    <lineage>
        <taxon>Bacteria</taxon>
        <taxon>Bacillati</taxon>
        <taxon>Actinomycetota</taxon>
        <taxon>Actinomycetes</taxon>
        <taxon>Streptosporangiales</taxon>
        <taxon>Thermomonosporaceae</taxon>
        <taxon>Actinomadura</taxon>
    </lineage>
</organism>
<keyword evidence="2" id="KW-0540">Nuclease</keyword>
<name>A0ABX8QS15_9ACTN</name>
<keyword evidence="4" id="KW-1185">Reference proteome</keyword>
<comment type="function">
    <text evidence="2">CRISPR (clustered regularly interspaced short palindromic repeat) is an adaptive immune system that provides protection against mobile genetic elements (viruses, transposable elements and conjugative plasmids). CRISPR clusters contain spacers, sequences complementary to antecedent mobile elements, and target invading nucleic acids. CRISPR clusters are transcribed and processed into CRISPR RNA (crRNA).</text>
</comment>
<comment type="similarity">
    <text evidence="2">Belongs to the CRISPR-associated protein Cas5 family. Subtype I-C/Dvulg subfamily.</text>
</comment>
<dbReference type="EMBL" id="CP059572">
    <property type="protein sequence ID" value="QXJ21568.1"/>
    <property type="molecule type" value="Genomic_DNA"/>
</dbReference>
<dbReference type="PIRSF" id="PIRSF029950">
    <property type="entry name" value="Cas_CT1134"/>
    <property type="match status" value="1"/>
</dbReference>
<dbReference type="InterPro" id="IPR021124">
    <property type="entry name" value="CRISPR-assoc_prot_Cas5"/>
</dbReference>